<dbReference type="SUPFAM" id="SSF52540">
    <property type="entry name" value="P-loop containing nucleoside triphosphate hydrolases"/>
    <property type="match status" value="1"/>
</dbReference>
<keyword evidence="1" id="KW-1185">Reference proteome</keyword>
<sequence>WTIWRALDCVRSSLRSSRSPARQLPQRGSSNYCRRVRADIDKLLSGGRNRRIGAELRNLRSELRHGSGLLAGVARAPKCILAGDPYQLPPTVRSERAVAARLRFGGRAPTGRSPGFAGRVGWRRNDDEFPPLLLVDTAGCDLAELESDDSEMSKANTGEAAIVAEHVSALVTSGLAPSDIAVDQSNTFDLPFNSSSNSSPLRPAICKASKFAQWTVSKDAKKGGGYNLSSEIQSQRNCWLSVEHRRLNVAVTRARRHLCVIGDCDTVGRGDSVLAGFVQYLLTNAKSLTKRQQSLDKMQPESDKTASEI</sequence>
<proteinExistence type="predicted"/>
<name>A0A1I8FRU5_9PLAT</name>
<reference evidence="2" key="1">
    <citation type="submission" date="2016-11" db="UniProtKB">
        <authorList>
            <consortium name="WormBaseParasite"/>
        </authorList>
    </citation>
    <scope>IDENTIFICATION</scope>
</reference>
<protein>
    <submittedName>
        <fullName evidence="2">AAA_12 domain-containing protein</fullName>
    </submittedName>
</protein>
<dbReference type="AlphaFoldDB" id="A0A1I8FRU5"/>
<dbReference type="InterPro" id="IPR050534">
    <property type="entry name" value="Coronavir_polyprotein_1ab"/>
</dbReference>
<evidence type="ECO:0000313" key="2">
    <source>
        <dbReference type="WBParaSite" id="maker-unitig_44728-snap-gene-0.2-mRNA-1"/>
    </source>
</evidence>
<dbReference type="WBParaSite" id="maker-unitig_44728-snap-gene-0.2-mRNA-1">
    <property type="protein sequence ID" value="maker-unitig_44728-snap-gene-0.2-mRNA-1"/>
    <property type="gene ID" value="maker-unitig_44728-snap-gene-0.2"/>
</dbReference>
<dbReference type="PANTHER" id="PTHR43788:SF8">
    <property type="entry name" value="DNA-BINDING PROTEIN SMUBP-2"/>
    <property type="match status" value="1"/>
</dbReference>
<organism evidence="1 2">
    <name type="scientific">Macrostomum lignano</name>
    <dbReference type="NCBI Taxonomy" id="282301"/>
    <lineage>
        <taxon>Eukaryota</taxon>
        <taxon>Metazoa</taxon>
        <taxon>Spiralia</taxon>
        <taxon>Lophotrochozoa</taxon>
        <taxon>Platyhelminthes</taxon>
        <taxon>Rhabditophora</taxon>
        <taxon>Macrostomorpha</taxon>
        <taxon>Macrostomida</taxon>
        <taxon>Macrostomidae</taxon>
        <taxon>Macrostomum</taxon>
    </lineage>
</organism>
<evidence type="ECO:0000313" key="1">
    <source>
        <dbReference type="Proteomes" id="UP000095280"/>
    </source>
</evidence>
<dbReference type="Proteomes" id="UP000095280">
    <property type="component" value="Unplaced"/>
</dbReference>
<dbReference type="GO" id="GO:0043139">
    <property type="term" value="F:5'-3' DNA helicase activity"/>
    <property type="evidence" value="ECO:0007669"/>
    <property type="project" value="TreeGrafter"/>
</dbReference>
<dbReference type="InterPro" id="IPR027417">
    <property type="entry name" value="P-loop_NTPase"/>
</dbReference>
<dbReference type="PANTHER" id="PTHR43788">
    <property type="entry name" value="DNA2/NAM7 HELICASE FAMILY MEMBER"/>
    <property type="match status" value="1"/>
</dbReference>
<dbReference type="Gene3D" id="3.40.50.300">
    <property type="entry name" value="P-loop containing nucleotide triphosphate hydrolases"/>
    <property type="match status" value="3"/>
</dbReference>
<accession>A0A1I8FRU5</accession>